<dbReference type="Proteomes" id="UP000308600">
    <property type="component" value="Unassembled WGS sequence"/>
</dbReference>
<sequence>MSLPPISRFYFLRRRCNAQQLRSYALSRFTDRPVGASRTRPRMQPSPQKSDPELTPSERSEPLEEKPSAGDSPLWRATSSNTQVDSVDGLRTLLENQTLVIERQLEMLNVFIGFEQSNKYMISNDAGEPIGYIAEEPKGFLAVIARQAFATHRPFRAVILDASGAPLLWIRRPFAWINSRMYVQRLSEQPVYTPGGELVLDTFAEVQQRWHFWRRRYDLFVRDTPRRILSPIGDQQPEPEPVTFNQFSNVDAGFLAWNFALQDARGEDIAFISRAFRGFGREIFTDTGRYSVNFSPRSHFDEPQVSRNTSVDLSLDQRASILALAVNIDFDYFSRHSGGGGLLHFGSWD</sequence>
<accession>A0ACD3BEG1</accession>
<gene>
    <name evidence="1" type="ORF">BDN72DRAFT_831163</name>
</gene>
<proteinExistence type="predicted"/>
<organism evidence="1 2">
    <name type="scientific">Pluteus cervinus</name>
    <dbReference type="NCBI Taxonomy" id="181527"/>
    <lineage>
        <taxon>Eukaryota</taxon>
        <taxon>Fungi</taxon>
        <taxon>Dikarya</taxon>
        <taxon>Basidiomycota</taxon>
        <taxon>Agaricomycotina</taxon>
        <taxon>Agaricomycetes</taxon>
        <taxon>Agaricomycetidae</taxon>
        <taxon>Agaricales</taxon>
        <taxon>Pluteineae</taxon>
        <taxon>Pluteaceae</taxon>
        <taxon>Pluteus</taxon>
    </lineage>
</organism>
<dbReference type="EMBL" id="ML208260">
    <property type="protein sequence ID" value="TFK76585.1"/>
    <property type="molecule type" value="Genomic_DNA"/>
</dbReference>
<evidence type="ECO:0000313" key="1">
    <source>
        <dbReference type="EMBL" id="TFK76585.1"/>
    </source>
</evidence>
<reference evidence="1 2" key="1">
    <citation type="journal article" date="2019" name="Nat. Ecol. Evol.">
        <title>Megaphylogeny resolves global patterns of mushroom evolution.</title>
        <authorList>
            <person name="Varga T."/>
            <person name="Krizsan K."/>
            <person name="Foldi C."/>
            <person name="Dima B."/>
            <person name="Sanchez-Garcia M."/>
            <person name="Sanchez-Ramirez S."/>
            <person name="Szollosi G.J."/>
            <person name="Szarkandi J.G."/>
            <person name="Papp V."/>
            <person name="Albert L."/>
            <person name="Andreopoulos W."/>
            <person name="Angelini C."/>
            <person name="Antonin V."/>
            <person name="Barry K.W."/>
            <person name="Bougher N.L."/>
            <person name="Buchanan P."/>
            <person name="Buyck B."/>
            <person name="Bense V."/>
            <person name="Catcheside P."/>
            <person name="Chovatia M."/>
            <person name="Cooper J."/>
            <person name="Damon W."/>
            <person name="Desjardin D."/>
            <person name="Finy P."/>
            <person name="Geml J."/>
            <person name="Haridas S."/>
            <person name="Hughes K."/>
            <person name="Justo A."/>
            <person name="Karasinski D."/>
            <person name="Kautmanova I."/>
            <person name="Kiss B."/>
            <person name="Kocsube S."/>
            <person name="Kotiranta H."/>
            <person name="LaButti K.M."/>
            <person name="Lechner B.E."/>
            <person name="Liimatainen K."/>
            <person name="Lipzen A."/>
            <person name="Lukacs Z."/>
            <person name="Mihaltcheva S."/>
            <person name="Morgado L.N."/>
            <person name="Niskanen T."/>
            <person name="Noordeloos M.E."/>
            <person name="Ohm R.A."/>
            <person name="Ortiz-Santana B."/>
            <person name="Ovrebo C."/>
            <person name="Racz N."/>
            <person name="Riley R."/>
            <person name="Savchenko A."/>
            <person name="Shiryaev A."/>
            <person name="Soop K."/>
            <person name="Spirin V."/>
            <person name="Szebenyi C."/>
            <person name="Tomsovsky M."/>
            <person name="Tulloss R.E."/>
            <person name="Uehling J."/>
            <person name="Grigoriev I.V."/>
            <person name="Vagvolgyi C."/>
            <person name="Papp T."/>
            <person name="Martin F.M."/>
            <person name="Miettinen O."/>
            <person name="Hibbett D.S."/>
            <person name="Nagy L.G."/>
        </authorList>
    </citation>
    <scope>NUCLEOTIDE SEQUENCE [LARGE SCALE GENOMIC DNA]</scope>
    <source>
        <strain evidence="1 2">NL-1719</strain>
    </source>
</reference>
<keyword evidence="2" id="KW-1185">Reference proteome</keyword>
<name>A0ACD3BEG1_9AGAR</name>
<protein>
    <submittedName>
        <fullName evidence="1">Scramblase-domain-containing protein</fullName>
    </submittedName>
</protein>
<evidence type="ECO:0000313" key="2">
    <source>
        <dbReference type="Proteomes" id="UP000308600"/>
    </source>
</evidence>